<feature type="coiled-coil region" evidence="4">
    <location>
        <begin position="266"/>
        <end position="293"/>
    </location>
</feature>
<keyword evidence="4" id="KW-0175">Coiled coil</keyword>
<feature type="domain" description="Sulfotransferase" evidence="6">
    <location>
        <begin position="66"/>
        <end position="296"/>
    </location>
</feature>
<evidence type="ECO:0000313" key="7">
    <source>
        <dbReference type="EnsemblPlants" id="AUR62019599-RA:cds"/>
    </source>
</evidence>
<name>A0A803LVU8_CHEQI</name>
<dbReference type="PANTHER" id="PTHR11783">
    <property type="entry name" value="SULFOTRANSFERASE SULT"/>
    <property type="match status" value="1"/>
</dbReference>
<keyword evidence="2 3" id="KW-0808">Transferase</keyword>
<evidence type="ECO:0000256" key="1">
    <source>
        <dbReference type="ARBA" id="ARBA00005771"/>
    </source>
</evidence>
<accession>A0A803LVU8</accession>
<dbReference type="Gramene" id="AUR62019599-RA">
    <property type="protein sequence ID" value="AUR62019599-RA:cds"/>
    <property type="gene ID" value="AUR62019599"/>
</dbReference>
<dbReference type="InterPro" id="IPR027417">
    <property type="entry name" value="P-loop_NTPase"/>
</dbReference>
<proteinExistence type="inferred from homology"/>
<organism evidence="7 8">
    <name type="scientific">Chenopodium quinoa</name>
    <name type="common">Quinoa</name>
    <dbReference type="NCBI Taxonomy" id="63459"/>
    <lineage>
        <taxon>Eukaryota</taxon>
        <taxon>Viridiplantae</taxon>
        <taxon>Streptophyta</taxon>
        <taxon>Embryophyta</taxon>
        <taxon>Tracheophyta</taxon>
        <taxon>Spermatophyta</taxon>
        <taxon>Magnoliopsida</taxon>
        <taxon>eudicotyledons</taxon>
        <taxon>Gunneridae</taxon>
        <taxon>Pentapetalae</taxon>
        <taxon>Caryophyllales</taxon>
        <taxon>Chenopodiaceae</taxon>
        <taxon>Chenopodioideae</taxon>
        <taxon>Atripliceae</taxon>
        <taxon>Chenopodium</taxon>
    </lineage>
</organism>
<evidence type="ECO:0000259" key="6">
    <source>
        <dbReference type="Pfam" id="PF00685"/>
    </source>
</evidence>
<dbReference type="Gene3D" id="3.40.50.300">
    <property type="entry name" value="P-loop containing nucleotide triphosphate hydrolases"/>
    <property type="match status" value="1"/>
</dbReference>
<dbReference type="GO" id="GO:0008146">
    <property type="term" value="F:sulfotransferase activity"/>
    <property type="evidence" value="ECO:0007669"/>
    <property type="project" value="InterPro"/>
</dbReference>
<dbReference type="AlphaFoldDB" id="A0A803LVU8"/>
<reference evidence="7" key="1">
    <citation type="journal article" date="2017" name="Nature">
        <title>The genome of Chenopodium quinoa.</title>
        <authorList>
            <person name="Jarvis D.E."/>
            <person name="Ho Y.S."/>
            <person name="Lightfoot D.J."/>
            <person name="Schmoeckel S.M."/>
            <person name="Li B."/>
            <person name="Borm T.J.A."/>
            <person name="Ohyanagi H."/>
            <person name="Mineta K."/>
            <person name="Michell C.T."/>
            <person name="Saber N."/>
            <person name="Kharbatia N.M."/>
            <person name="Rupper R.R."/>
            <person name="Sharp A.R."/>
            <person name="Dally N."/>
            <person name="Boughton B.A."/>
            <person name="Woo Y.H."/>
            <person name="Gao G."/>
            <person name="Schijlen E.G.W.M."/>
            <person name="Guo X."/>
            <person name="Momin A.A."/>
            <person name="Negrao S."/>
            <person name="Al-Babili S."/>
            <person name="Gehring C."/>
            <person name="Roessner U."/>
            <person name="Jung C."/>
            <person name="Murphy K."/>
            <person name="Arold S.T."/>
            <person name="Gojobori T."/>
            <person name="van der Linden C.G."/>
            <person name="van Loo E.N."/>
            <person name="Jellen E.N."/>
            <person name="Maughan P.J."/>
            <person name="Tester M."/>
        </authorList>
    </citation>
    <scope>NUCLEOTIDE SEQUENCE [LARGE SCALE GENOMIC DNA]</scope>
    <source>
        <strain evidence="7">cv. PI 614886</strain>
    </source>
</reference>
<dbReference type="InterPro" id="IPR000863">
    <property type="entry name" value="Sulfotransferase_dom"/>
</dbReference>
<evidence type="ECO:0000313" key="8">
    <source>
        <dbReference type="Proteomes" id="UP000596660"/>
    </source>
</evidence>
<reference evidence="7" key="2">
    <citation type="submission" date="2021-03" db="UniProtKB">
        <authorList>
            <consortium name="EnsemblPlants"/>
        </authorList>
    </citation>
    <scope>IDENTIFICATION</scope>
</reference>
<dbReference type="EnsemblPlants" id="AUR62019599-RA">
    <property type="protein sequence ID" value="AUR62019599-RA:cds"/>
    <property type="gene ID" value="AUR62019599"/>
</dbReference>
<protein>
    <recommendedName>
        <fullName evidence="3">Sulfotransferase</fullName>
        <ecNumber evidence="3">2.8.2.-</ecNumber>
    </recommendedName>
</protein>
<dbReference type="Proteomes" id="UP000596660">
    <property type="component" value="Unplaced"/>
</dbReference>
<feature type="compositionally biased region" description="Basic and acidic residues" evidence="5">
    <location>
        <begin position="317"/>
        <end position="329"/>
    </location>
</feature>
<keyword evidence="8" id="KW-1185">Reference proteome</keyword>
<evidence type="ECO:0000256" key="4">
    <source>
        <dbReference type="SAM" id="Coils"/>
    </source>
</evidence>
<dbReference type="Pfam" id="PF00685">
    <property type="entry name" value="Sulfotransfer_1"/>
    <property type="match status" value="1"/>
</dbReference>
<dbReference type="EC" id="2.8.2.-" evidence="3"/>
<feature type="region of interest" description="Disordered" evidence="5">
    <location>
        <begin position="309"/>
        <end position="338"/>
    </location>
</feature>
<comment type="similarity">
    <text evidence="1 3">Belongs to the sulfotransferase 1 family.</text>
</comment>
<sequence>MNPPIIVKHDEKNTNQEEINETLSLTNLPKHTEIPGLELSFYQGCWHVSRMLPSVIKVQQKFQAQDTDIILVSKPKCGTTWLKSLVYSIIHRTEFTYTNHPLLTHNPHELVPFLTNFYTGDDHNALGLNQISSPRIFATHDPYVTLNKSMKESACKIVYIARNPFDVLVSGWHFTSSNELVKSKNGVSFETYFDLSCRGMEPGGPHWDHVLGYWKQSLDTPNKVLFLKYEDLKEDGVVELKRLAKFLGCEFSLEEEEQGVIEKILELCSLKNLKELEETLKKLNKELEYVKSNKKRRVRTEDIPQFSLISFDESDGEGDRDKKLEKESGGGDTDPMAKRVAIIEAKTEK</sequence>
<evidence type="ECO:0000256" key="5">
    <source>
        <dbReference type="SAM" id="MobiDB-lite"/>
    </source>
</evidence>
<dbReference type="SUPFAM" id="SSF52540">
    <property type="entry name" value="P-loop containing nucleoside triphosphate hydrolases"/>
    <property type="match status" value="1"/>
</dbReference>
<evidence type="ECO:0000256" key="3">
    <source>
        <dbReference type="RuleBase" id="RU361155"/>
    </source>
</evidence>
<evidence type="ECO:0000256" key="2">
    <source>
        <dbReference type="ARBA" id="ARBA00022679"/>
    </source>
</evidence>